<dbReference type="Pfam" id="PF04024">
    <property type="entry name" value="PspC"/>
    <property type="match status" value="1"/>
</dbReference>
<dbReference type="AlphaFoldDB" id="A0A1L7CR40"/>
<gene>
    <name evidence="7" type="ORF">CFRA_02475</name>
</gene>
<feature type="transmembrane region" description="Helical" evidence="4">
    <location>
        <begin position="47"/>
        <end position="73"/>
    </location>
</feature>
<dbReference type="EMBL" id="CP009247">
    <property type="protein sequence ID" value="APT88325.1"/>
    <property type="molecule type" value="Genomic_DNA"/>
</dbReference>
<keyword evidence="4" id="KW-0472">Membrane</keyword>
<feature type="domain" description="Histidine kinase/HSP90-like ATPase" evidence="5">
    <location>
        <begin position="312"/>
        <end position="397"/>
    </location>
</feature>
<feature type="transmembrane region" description="Helical" evidence="4">
    <location>
        <begin position="93"/>
        <end position="111"/>
    </location>
</feature>
<evidence type="ECO:0000313" key="7">
    <source>
        <dbReference type="EMBL" id="APT88325.1"/>
    </source>
</evidence>
<keyword evidence="8" id="KW-1185">Reference proteome</keyword>
<evidence type="ECO:0000256" key="2">
    <source>
        <dbReference type="ARBA" id="ARBA00022777"/>
    </source>
</evidence>
<reference evidence="7 8" key="1">
    <citation type="submission" date="2014-08" db="EMBL/GenBank/DDBJ databases">
        <title>Complete genome sequence of Corynebacterium frankenforstense ST18(T) (=DSM 45800(T)), isolated from raw cow milk.</title>
        <authorList>
            <person name="Ruckert C."/>
            <person name="Albersmeier A."/>
            <person name="Winkler A."/>
            <person name="Lipski A."/>
            <person name="Kalinowski J."/>
        </authorList>
    </citation>
    <scope>NUCLEOTIDE SEQUENCE [LARGE SCALE GENOMIC DNA]</scope>
    <source>
        <strain evidence="7 8">ST18</strain>
    </source>
</reference>
<protein>
    <submittedName>
        <fullName evidence="7">Histidine kinase</fullName>
    </submittedName>
</protein>
<evidence type="ECO:0000256" key="4">
    <source>
        <dbReference type="SAM" id="Phobius"/>
    </source>
</evidence>
<dbReference type="Proteomes" id="UP000185434">
    <property type="component" value="Chromosome"/>
</dbReference>
<keyword evidence="4" id="KW-1133">Transmembrane helix</keyword>
<sequence length="398" mass="41734">MEGMFRKQSGARIRGEVAYPVYTRPREGAVFAGVAAGLARHLGVDVFWVRLVLLGLTVTGGVGVLLYAGIWLVSTRDAGTADAPPTRTRVPALGWWGLILVTLVLGSTMSVSTDGEGGLHVELLVPLVVVALGAVLAWQAYDRGVRGAAGVASVLVGTGLVFVGVVVLLVGTSSDGFVQALTAVVFTLAGVAVIGVPAALRVSERLSTERAEKLAGEQRAAIAAHLHDSVLQTLALIQKNAAEPETVSRLARSQERELRQWLFDTQEKQTLSVFGALERACGEVEDLFGLHLAPVTVGEDRPLSDAAQAAVLAAREACVNVAKHAGVDGADVYAELLGGRLEIFVRDRGRGFDPEAVPADRHGLADSVHGRVERVGGTATVRSTPGEGTEVRVAVELD</sequence>
<keyword evidence="2 7" id="KW-0418">Kinase</keyword>
<dbReference type="PANTHER" id="PTHR24421:SF61">
    <property type="entry name" value="OXYGEN SENSOR HISTIDINE KINASE NREB"/>
    <property type="match status" value="1"/>
</dbReference>
<dbReference type="GO" id="GO:0016301">
    <property type="term" value="F:kinase activity"/>
    <property type="evidence" value="ECO:0007669"/>
    <property type="project" value="UniProtKB-KW"/>
</dbReference>
<dbReference type="PANTHER" id="PTHR24421">
    <property type="entry name" value="NITRATE/NITRITE SENSOR PROTEIN NARX-RELATED"/>
    <property type="match status" value="1"/>
</dbReference>
<dbReference type="CDD" id="cd16917">
    <property type="entry name" value="HATPase_UhpB-NarQ-NarX-like"/>
    <property type="match status" value="1"/>
</dbReference>
<feature type="transmembrane region" description="Helical" evidence="4">
    <location>
        <begin position="148"/>
        <end position="171"/>
    </location>
</feature>
<dbReference type="InterPro" id="IPR036890">
    <property type="entry name" value="HATPase_C_sf"/>
</dbReference>
<dbReference type="OrthoDB" id="3534856at2"/>
<keyword evidence="4" id="KW-0812">Transmembrane</keyword>
<dbReference type="Pfam" id="PF02518">
    <property type="entry name" value="HATPase_c"/>
    <property type="match status" value="1"/>
</dbReference>
<dbReference type="SUPFAM" id="SSF55874">
    <property type="entry name" value="ATPase domain of HSP90 chaperone/DNA topoisomerase II/histidine kinase"/>
    <property type="match status" value="1"/>
</dbReference>
<feature type="domain" description="Phage shock protein PspC N-terminal" evidence="6">
    <location>
        <begin position="23"/>
        <end position="73"/>
    </location>
</feature>
<dbReference type="InterPro" id="IPR050482">
    <property type="entry name" value="Sensor_HK_TwoCompSys"/>
</dbReference>
<dbReference type="STRING" id="1437875.CFRA_02475"/>
<dbReference type="GO" id="GO:0000160">
    <property type="term" value="P:phosphorelay signal transduction system"/>
    <property type="evidence" value="ECO:0007669"/>
    <property type="project" value="UniProtKB-KW"/>
</dbReference>
<name>A0A1L7CR40_9CORY</name>
<feature type="transmembrane region" description="Helical" evidence="4">
    <location>
        <begin position="177"/>
        <end position="200"/>
    </location>
</feature>
<evidence type="ECO:0000313" key="8">
    <source>
        <dbReference type="Proteomes" id="UP000185434"/>
    </source>
</evidence>
<evidence type="ECO:0000256" key="3">
    <source>
        <dbReference type="ARBA" id="ARBA00023012"/>
    </source>
</evidence>
<organism evidence="7 8">
    <name type="scientific">Corynebacterium frankenforstense DSM 45800</name>
    <dbReference type="NCBI Taxonomy" id="1437875"/>
    <lineage>
        <taxon>Bacteria</taxon>
        <taxon>Bacillati</taxon>
        <taxon>Actinomycetota</taxon>
        <taxon>Actinomycetes</taxon>
        <taxon>Mycobacteriales</taxon>
        <taxon>Corynebacteriaceae</taxon>
        <taxon>Corynebacterium</taxon>
    </lineage>
</organism>
<evidence type="ECO:0000259" key="6">
    <source>
        <dbReference type="Pfam" id="PF04024"/>
    </source>
</evidence>
<keyword evidence="1" id="KW-0808">Transferase</keyword>
<dbReference type="InterPro" id="IPR007168">
    <property type="entry name" value="Phageshock_PspC_N"/>
</dbReference>
<dbReference type="KEGG" id="cfk:CFRA_02475"/>
<dbReference type="InterPro" id="IPR003594">
    <property type="entry name" value="HATPase_dom"/>
</dbReference>
<dbReference type="Gene3D" id="3.30.565.10">
    <property type="entry name" value="Histidine kinase-like ATPase, C-terminal domain"/>
    <property type="match status" value="1"/>
</dbReference>
<accession>A0A1L7CR40</accession>
<feature type="transmembrane region" description="Helical" evidence="4">
    <location>
        <begin position="123"/>
        <end position="141"/>
    </location>
</feature>
<proteinExistence type="predicted"/>
<evidence type="ECO:0000256" key="1">
    <source>
        <dbReference type="ARBA" id="ARBA00022679"/>
    </source>
</evidence>
<evidence type="ECO:0000259" key="5">
    <source>
        <dbReference type="Pfam" id="PF02518"/>
    </source>
</evidence>
<keyword evidence="3" id="KW-0902">Two-component regulatory system</keyword>